<dbReference type="OrthoDB" id="322544at2"/>
<feature type="transmembrane region" description="Helical" evidence="4">
    <location>
        <begin position="305"/>
        <end position="325"/>
    </location>
</feature>
<keyword evidence="2 4" id="KW-1133">Transmembrane helix</keyword>
<keyword evidence="3 4" id="KW-0472">Membrane</keyword>
<feature type="transmembrane region" description="Helical" evidence="4">
    <location>
        <begin position="109"/>
        <end position="136"/>
    </location>
</feature>
<evidence type="ECO:0000256" key="1">
    <source>
        <dbReference type="ARBA" id="ARBA00022692"/>
    </source>
</evidence>
<feature type="transmembrane region" description="Helical" evidence="4">
    <location>
        <begin position="176"/>
        <end position="197"/>
    </location>
</feature>
<feature type="transmembrane region" description="Helical" evidence="4">
    <location>
        <begin position="82"/>
        <end position="103"/>
    </location>
</feature>
<feature type="transmembrane region" description="Helical" evidence="4">
    <location>
        <begin position="281"/>
        <end position="299"/>
    </location>
</feature>
<dbReference type="InterPro" id="IPR020846">
    <property type="entry name" value="MFS_dom"/>
</dbReference>
<dbReference type="PROSITE" id="PS50850">
    <property type="entry name" value="MFS"/>
    <property type="match status" value="1"/>
</dbReference>
<feature type="transmembrane region" description="Helical" evidence="4">
    <location>
        <begin position="148"/>
        <end position="170"/>
    </location>
</feature>
<evidence type="ECO:0000256" key="2">
    <source>
        <dbReference type="ARBA" id="ARBA00022989"/>
    </source>
</evidence>
<protein>
    <submittedName>
        <fullName evidence="6">Predicted arabinose efflux permease, MFS family</fullName>
    </submittedName>
</protein>
<feature type="domain" description="Major facilitator superfamily (MFS) profile" evidence="5">
    <location>
        <begin position="175"/>
        <end position="395"/>
    </location>
</feature>
<sequence>MTSSPPDAASRGPVVLLPLIGMVFSAYLVIGLAMPVLPLHVHEGLHQSTFVVGLVAGIQFAAALLSRMFAGQHADRRGPKHAVATGLLLAAGAGLLHLLSLHFAQEPRLSVLILLVARALLGVAESFIVTGALSWGLALLGPQHTGKVMAWIGTALYAAFAAGAPAGTALYARQGFMAIALATLVIPLATLAVVLPLKAVQPVPARTRASFTEVAGIVWGPGFGLALSGVGFGAITTFIALLFAERGWSPAWLALTVLCASFMAGRLFFGHLPDRLGGARVALVCVLIEAVGQAFIWLASSSALVLAGVTLTGLGYSLVFPGFGVEAMRRAPPQSRGLAMGAYTAFLDLSLGLSSPVLGLVASQAGLSAVFFASTVTVFCSAAVALGRVRAPATT</sequence>
<dbReference type="GO" id="GO:0022857">
    <property type="term" value="F:transmembrane transporter activity"/>
    <property type="evidence" value="ECO:0007669"/>
    <property type="project" value="InterPro"/>
</dbReference>
<dbReference type="Pfam" id="PF07690">
    <property type="entry name" value="MFS_1"/>
    <property type="match status" value="1"/>
</dbReference>
<dbReference type="HAMAP" id="MF_02091">
    <property type="entry name" value="MFS_YfcJ"/>
    <property type="match status" value="1"/>
</dbReference>
<dbReference type="InterPro" id="IPR011701">
    <property type="entry name" value="MFS"/>
</dbReference>
<dbReference type="PANTHER" id="PTHR23531:SF1">
    <property type="entry name" value="QUINOLENE RESISTANCE PROTEIN NORA"/>
    <property type="match status" value="1"/>
</dbReference>
<evidence type="ECO:0000313" key="7">
    <source>
        <dbReference type="Proteomes" id="UP000182719"/>
    </source>
</evidence>
<dbReference type="Gene3D" id="1.20.1250.20">
    <property type="entry name" value="MFS general substrate transporter like domains"/>
    <property type="match status" value="1"/>
</dbReference>
<feature type="transmembrane region" description="Helical" evidence="4">
    <location>
        <begin position="250"/>
        <end position="269"/>
    </location>
</feature>
<dbReference type="AlphaFoldDB" id="A0A1H7TPR4"/>
<keyword evidence="1 4" id="KW-0812">Transmembrane</keyword>
<proteinExistence type="inferred from homology"/>
<evidence type="ECO:0000256" key="4">
    <source>
        <dbReference type="SAM" id="Phobius"/>
    </source>
</evidence>
<dbReference type="RefSeq" id="WP_075007805.1">
    <property type="nucleotide sequence ID" value="NZ_FOAP01000009.1"/>
</dbReference>
<evidence type="ECO:0000259" key="5">
    <source>
        <dbReference type="PROSITE" id="PS50850"/>
    </source>
</evidence>
<reference evidence="7" key="1">
    <citation type="submission" date="2016-10" db="EMBL/GenBank/DDBJ databases">
        <authorList>
            <person name="Varghese N."/>
            <person name="Submissions S."/>
        </authorList>
    </citation>
    <scope>NUCLEOTIDE SEQUENCE [LARGE SCALE GENOMIC DNA]</scope>
    <source>
        <strain evidence="7">DSM 17044</strain>
    </source>
</reference>
<name>A0A1H7TPR4_STIAU</name>
<dbReference type="PANTHER" id="PTHR23531">
    <property type="entry name" value="QUINOLENE RESISTANCE PROTEIN NORA"/>
    <property type="match status" value="1"/>
</dbReference>
<dbReference type="NCBIfam" id="NF003477">
    <property type="entry name" value="PRK05122.1"/>
    <property type="match status" value="1"/>
</dbReference>
<organism evidence="6 7">
    <name type="scientific">Stigmatella aurantiaca</name>
    <dbReference type="NCBI Taxonomy" id="41"/>
    <lineage>
        <taxon>Bacteria</taxon>
        <taxon>Pseudomonadati</taxon>
        <taxon>Myxococcota</taxon>
        <taxon>Myxococcia</taxon>
        <taxon>Myxococcales</taxon>
        <taxon>Cystobacterineae</taxon>
        <taxon>Archangiaceae</taxon>
        <taxon>Stigmatella</taxon>
    </lineage>
</organism>
<feature type="transmembrane region" description="Helical" evidence="4">
    <location>
        <begin position="49"/>
        <end position="70"/>
    </location>
</feature>
<dbReference type="InterPro" id="IPR037541">
    <property type="entry name" value="MFS_YfcJ"/>
</dbReference>
<accession>A0A1H7TPR4</accession>
<feature type="transmembrane region" description="Helical" evidence="4">
    <location>
        <begin position="12"/>
        <end position="37"/>
    </location>
</feature>
<feature type="transmembrane region" description="Helical" evidence="4">
    <location>
        <begin position="218"/>
        <end position="244"/>
    </location>
</feature>
<dbReference type="NCBIfam" id="NF009048">
    <property type="entry name" value="PRK12382.1"/>
    <property type="match status" value="1"/>
</dbReference>
<evidence type="ECO:0000256" key="3">
    <source>
        <dbReference type="ARBA" id="ARBA00023136"/>
    </source>
</evidence>
<feature type="transmembrane region" description="Helical" evidence="4">
    <location>
        <begin position="337"/>
        <end position="359"/>
    </location>
</feature>
<dbReference type="InterPro" id="IPR036259">
    <property type="entry name" value="MFS_trans_sf"/>
</dbReference>
<dbReference type="InterPro" id="IPR052714">
    <property type="entry name" value="MFS_Exporter"/>
</dbReference>
<evidence type="ECO:0000313" key="6">
    <source>
        <dbReference type="EMBL" id="SEL86850.1"/>
    </source>
</evidence>
<feature type="transmembrane region" description="Helical" evidence="4">
    <location>
        <begin position="365"/>
        <end position="386"/>
    </location>
</feature>
<dbReference type="SUPFAM" id="SSF103473">
    <property type="entry name" value="MFS general substrate transporter"/>
    <property type="match status" value="1"/>
</dbReference>
<dbReference type="EMBL" id="FOAP01000009">
    <property type="protein sequence ID" value="SEL86850.1"/>
    <property type="molecule type" value="Genomic_DNA"/>
</dbReference>
<dbReference type="Proteomes" id="UP000182719">
    <property type="component" value="Unassembled WGS sequence"/>
</dbReference>
<keyword evidence="7" id="KW-1185">Reference proteome</keyword>
<gene>
    <name evidence="6" type="ORF">SAMN05444354_109118</name>
</gene>